<organism evidence="2 3">
    <name type="scientific">Castilleja foliolosa</name>
    <dbReference type="NCBI Taxonomy" id="1961234"/>
    <lineage>
        <taxon>Eukaryota</taxon>
        <taxon>Viridiplantae</taxon>
        <taxon>Streptophyta</taxon>
        <taxon>Embryophyta</taxon>
        <taxon>Tracheophyta</taxon>
        <taxon>Spermatophyta</taxon>
        <taxon>Magnoliopsida</taxon>
        <taxon>eudicotyledons</taxon>
        <taxon>Gunneridae</taxon>
        <taxon>Pentapetalae</taxon>
        <taxon>asterids</taxon>
        <taxon>lamiids</taxon>
        <taxon>Lamiales</taxon>
        <taxon>Orobanchaceae</taxon>
        <taxon>Pedicularideae</taxon>
        <taxon>Castillejinae</taxon>
        <taxon>Castilleja</taxon>
    </lineage>
</organism>
<dbReference type="Proteomes" id="UP001632038">
    <property type="component" value="Unassembled WGS sequence"/>
</dbReference>
<reference evidence="3" key="1">
    <citation type="journal article" date="2024" name="IScience">
        <title>Strigolactones Initiate the Formation of Haustorium-like Structures in Castilleja.</title>
        <authorList>
            <person name="Buerger M."/>
            <person name="Peterson D."/>
            <person name="Chory J."/>
        </authorList>
    </citation>
    <scope>NUCLEOTIDE SEQUENCE [LARGE SCALE GENOMIC DNA]</scope>
</reference>
<dbReference type="PANTHER" id="PTHR47710">
    <property type="entry name" value="ADENINE NUCLEOTIDE ALPHA HYDROLASES-LIKE SUPERFAMILY PROTEIN"/>
    <property type="match status" value="1"/>
</dbReference>
<dbReference type="InterPro" id="IPR044187">
    <property type="entry name" value="At3g01520-like_plant"/>
</dbReference>
<dbReference type="InterPro" id="IPR014729">
    <property type="entry name" value="Rossmann-like_a/b/a_fold"/>
</dbReference>
<dbReference type="SUPFAM" id="SSF52402">
    <property type="entry name" value="Adenine nucleotide alpha hydrolases-like"/>
    <property type="match status" value="1"/>
</dbReference>
<dbReference type="FunFam" id="3.40.50.620:FF:000142">
    <property type="entry name" value="Universal stress protein A-like protein"/>
    <property type="match status" value="1"/>
</dbReference>
<dbReference type="CDD" id="cd23659">
    <property type="entry name" value="USP_At3g01520-like"/>
    <property type="match status" value="1"/>
</dbReference>
<dbReference type="Pfam" id="PF00582">
    <property type="entry name" value="Usp"/>
    <property type="match status" value="1"/>
</dbReference>
<evidence type="ECO:0000259" key="1">
    <source>
        <dbReference type="Pfam" id="PF00582"/>
    </source>
</evidence>
<name>A0ABD3C3B2_9LAMI</name>
<dbReference type="InterPro" id="IPR006016">
    <property type="entry name" value="UspA"/>
</dbReference>
<evidence type="ECO:0000313" key="3">
    <source>
        <dbReference type="Proteomes" id="UP001632038"/>
    </source>
</evidence>
<dbReference type="Gene3D" id="3.40.50.620">
    <property type="entry name" value="HUPs"/>
    <property type="match status" value="1"/>
</dbReference>
<dbReference type="AlphaFoldDB" id="A0ABD3C3B2"/>
<gene>
    <name evidence="2" type="ORF">CASFOL_033069</name>
</gene>
<keyword evidence="3" id="KW-1185">Reference proteome</keyword>
<comment type="caution">
    <text evidence="2">The sequence shown here is derived from an EMBL/GenBank/DDBJ whole genome shotgun (WGS) entry which is preliminary data.</text>
</comment>
<dbReference type="EMBL" id="JAVIJP010000054">
    <property type="protein sequence ID" value="KAL3624253.1"/>
    <property type="molecule type" value="Genomic_DNA"/>
</dbReference>
<evidence type="ECO:0000313" key="2">
    <source>
        <dbReference type="EMBL" id="KAL3624253.1"/>
    </source>
</evidence>
<sequence length="179" mass="19787">MAAKGGKPLTTIMVAVNQSSVKGYPHASISCTGAFEWTLKKIVRSNASGFKILLLRVEVPDEDGFDDEDRTYGSAEDIQSMQHSFILARLKFLKFFVKQCHDNGVACEAWIKQGDPRKLISSEVKRLQPDLLVVGSRGLSFFQKIFIGSVSAYCQKNADCPVIVINRSPSQTPEDNAED</sequence>
<feature type="domain" description="UspA" evidence="1">
    <location>
        <begin position="28"/>
        <end position="165"/>
    </location>
</feature>
<dbReference type="PANTHER" id="PTHR47710:SF1">
    <property type="entry name" value="ADENINE NUCLEOTIDE ALPHA HYDROLASES-LIKE SUPERFAMILY PROTEIN"/>
    <property type="match status" value="1"/>
</dbReference>
<protein>
    <recommendedName>
        <fullName evidence="1">UspA domain-containing protein</fullName>
    </recommendedName>
</protein>
<dbReference type="PRINTS" id="PR01438">
    <property type="entry name" value="UNVRSLSTRESS"/>
</dbReference>
<proteinExistence type="predicted"/>
<dbReference type="InterPro" id="IPR006015">
    <property type="entry name" value="Universal_stress_UspA"/>
</dbReference>
<accession>A0ABD3C3B2</accession>